<evidence type="ECO:0000259" key="8">
    <source>
        <dbReference type="Pfam" id="PF03725"/>
    </source>
</evidence>
<comment type="subunit">
    <text evidence="6">Homohexameric ring arranged as a trimer of dimers.</text>
</comment>
<evidence type="ECO:0000256" key="1">
    <source>
        <dbReference type="ARBA" id="ARBA00006678"/>
    </source>
</evidence>
<dbReference type="HAMAP" id="MF_00564">
    <property type="entry name" value="RNase_PH"/>
    <property type="match status" value="1"/>
</dbReference>
<dbReference type="InterPro" id="IPR020568">
    <property type="entry name" value="Ribosomal_Su5_D2-typ_SF"/>
</dbReference>
<dbReference type="EC" id="2.7.7.56" evidence="6"/>
<feature type="binding site" evidence="6">
    <location>
        <begin position="121"/>
        <end position="123"/>
    </location>
    <ligand>
        <name>phosphate</name>
        <dbReference type="ChEBI" id="CHEBI:43474"/>
        <note>substrate</note>
    </ligand>
</feature>
<proteinExistence type="inferred from homology"/>
<dbReference type="PANTHER" id="PTHR11953">
    <property type="entry name" value="EXOSOME COMPLEX COMPONENT"/>
    <property type="match status" value="1"/>
</dbReference>
<dbReference type="GO" id="GO:0000175">
    <property type="term" value="F:3'-5'-RNA exonuclease activity"/>
    <property type="evidence" value="ECO:0007669"/>
    <property type="project" value="UniProtKB-UniRule"/>
</dbReference>
<dbReference type="InterPro" id="IPR002381">
    <property type="entry name" value="RNase_PH_bac-type"/>
</dbReference>
<keyword evidence="6 9" id="KW-0808">Transferase</keyword>
<dbReference type="GO" id="GO:0009022">
    <property type="term" value="F:tRNA nucleotidyltransferase activity"/>
    <property type="evidence" value="ECO:0007669"/>
    <property type="project" value="UniProtKB-UniRule"/>
</dbReference>
<dbReference type="GO" id="GO:0031125">
    <property type="term" value="P:rRNA 3'-end processing"/>
    <property type="evidence" value="ECO:0007669"/>
    <property type="project" value="UniProtKB-ARBA"/>
</dbReference>
<dbReference type="PROSITE" id="PS01277">
    <property type="entry name" value="RIBONUCLEASE_PH"/>
    <property type="match status" value="1"/>
</dbReference>
<evidence type="ECO:0000259" key="7">
    <source>
        <dbReference type="Pfam" id="PF01138"/>
    </source>
</evidence>
<keyword evidence="3 6" id="KW-0820">tRNA-binding</keyword>
<dbReference type="InterPro" id="IPR001247">
    <property type="entry name" value="ExoRNase_PH_dom1"/>
</dbReference>
<dbReference type="InterPro" id="IPR018336">
    <property type="entry name" value="RNase_PH_CS"/>
</dbReference>
<dbReference type="GO" id="GO:0008033">
    <property type="term" value="P:tRNA processing"/>
    <property type="evidence" value="ECO:0007669"/>
    <property type="project" value="UniProtKB-UniRule"/>
</dbReference>
<evidence type="ECO:0000313" key="10">
    <source>
        <dbReference type="Proteomes" id="UP000315525"/>
    </source>
</evidence>
<feature type="binding site" evidence="6">
    <location>
        <position position="83"/>
    </location>
    <ligand>
        <name>phosphate</name>
        <dbReference type="ChEBI" id="CHEBI:43474"/>
        <note>substrate</note>
    </ligand>
</feature>
<evidence type="ECO:0000256" key="6">
    <source>
        <dbReference type="HAMAP-Rule" id="MF_00564"/>
    </source>
</evidence>
<dbReference type="FunFam" id="3.30.230.70:FF:000003">
    <property type="entry name" value="Ribonuclease PH"/>
    <property type="match status" value="1"/>
</dbReference>
<gene>
    <name evidence="6" type="primary">rph</name>
    <name evidence="9" type="ORF">E3J62_06415</name>
</gene>
<dbReference type="GO" id="GO:0000049">
    <property type="term" value="F:tRNA binding"/>
    <property type="evidence" value="ECO:0007669"/>
    <property type="project" value="UniProtKB-UniRule"/>
</dbReference>
<feature type="domain" description="Exoribonuclease phosphorolytic" evidence="7">
    <location>
        <begin position="11"/>
        <end position="137"/>
    </location>
</feature>
<sequence length="238" mass="26152">MKRADGRKPDQLRSVKMTKDYLKDVEGSVLIELGHTRLICSATLQDGVPPFLKGSRQGWVTAEYGMLPRSSIQRIPRWRESGRTHEIQRLVGRSLRAVTDLSQLGDHTIIIDCDVVQADGGTRTAAITGGFVALYDAVQKMSVQGMVDKFPISHFLAAVSCGIVGGEIILDLNYEEDSSASADMNVVMTDDGKIVEVQCTAEGNTFAMDEMDKMIRVAQRGIEELIEVQRGCISFELA</sequence>
<dbReference type="SUPFAM" id="SSF54211">
    <property type="entry name" value="Ribosomal protein S5 domain 2-like"/>
    <property type="match status" value="1"/>
</dbReference>
<protein>
    <recommendedName>
        <fullName evidence="6">Ribonuclease PH</fullName>
        <shortName evidence="6">RNase PH</shortName>
        <ecNumber evidence="6">2.7.7.56</ecNumber>
    </recommendedName>
    <alternativeName>
        <fullName evidence="6">tRNA nucleotidyltransferase</fullName>
    </alternativeName>
</protein>
<dbReference type="InterPro" id="IPR015847">
    <property type="entry name" value="ExoRNase_PH_dom2"/>
</dbReference>
<keyword evidence="5" id="KW-0694">RNA-binding</keyword>
<comment type="catalytic activity">
    <reaction evidence="6">
        <text>tRNA(n+1) + phosphate = tRNA(n) + a ribonucleoside 5'-diphosphate</text>
        <dbReference type="Rhea" id="RHEA:10628"/>
        <dbReference type="Rhea" id="RHEA-COMP:17343"/>
        <dbReference type="Rhea" id="RHEA-COMP:17344"/>
        <dbReference type="ChEBI" id="CHEBI:43474"/>
        <dbReference type="ChEBI" id="CHEBI:57930"/>
        <dbReference type="ChEBI" id="CHEBI:173114"/>
        <dbReference type="EC" id="2.7.7.56"/>
    </reaction>
</comment>
<comment type="function">
    <text evidence="6">Phosphorolytic 3'-5' exoribonuclease that plays an important role in tRNA 3'-end maturation. Removes nucleotide residues following the 3'-CCA terminus of tRNAs; can also add nucleotides to the ends of RNA molecules by using nucleoside diphosphates as substrates, but this may not be physiologically important. Probably plays a role in initiation of 16S rRNA degradation (leading to ribosome degradation) during starvation.</text>
</comment>
<keyword evidence="4 6" id="KW-0819">tRNA processing</keyword>
<evidence type="ECO:0000256" key="3">
    <source>
        <dbReference type="ARBA" id="ARBA00022555"/>
    </source>
</evidence>
<accession>A0A523UTE1</accession>
<dbReference type="GO" id="GO:0016075">
    <property type="term" value="P:rRNA catabolic process"/>
    <property type="evidence" value="ECO:0007669"/>
    <property type="project" value="UniProtKB-UniRule"/>
</dbReference>
<keyword evidence="2 6" id="KW-0698">rRNA processing</keyword>
<name>A0A523UTE1_UNCT6</name>
<dbReference type="NCBIfam" id="TIGR01966">
    <property type="entry name" value="RNasePH"/>
    <property type="match status" value="1"/>
</dbReference>
<evidence type="ECO:0000313" key="9">
    <source>
        <dbReference type="EMBL" id="TET45800.1"/>
    </source>
</evidence>
<dbReference type="SUPFAM" id="SSF55666">
    <property type="entry name" value="Ribonuclease PH domain 2-like"/>
    <property type="match status" value="1"/>
</dbReference>
<dbReference type="CDD" id="cd11362">
    <property type="entry name" value="RNase_PH_bact"/>
    <property type="match status" value="1"/>
</dbReference>
<evidence type="ECO:0000256" key="5">
    <source>
        <dbReference type="ARBA" id="ARBA00022884"/>
    </source>
</evidence>
<comment type="caution">
    <text evidence="9">The sequence shown here is derived from an EMBL/GenBank/DDBJ whole genome shotgun (WGS) entry which is preliminary data.</text>
</comment>
<evidence type="ECO:0000256" key="2">
    <source>
        <dbReference type="ARBA" id="ARBA00022552"/>
    </source>
</evidence>
<dbReference type="Gene3D" id="3.30.230.70">
    <property type="entry name" value="GHMP Kinase, N-terminal domain"/>
    <property type="match status" value="1"/>
</dbReference>
<evidence type="ECO:0000256" key="4">
    <source>
        <dbReference type="ARBA" id="ARBA00022694"/>
    </source>
</evidence>
<dbReference type="AlphaFoldDB" id="A0A523UTE1"/>
<organism evidence="9 10">
    <name type="scientific">candidate division TA06 bacterium</name>
    <dbReference type="NCBI Taxonomy" id="2250710"/>
    <lineage>
        <taxon>Bacteria</taxon>
        <taxon>Bacteria division TA06</taxon>
    </lineage>
</organism>
<dbReference type="InterPro" id="IPR027408">
    <property type="entry name" value="PNPase/RNase_PH_dom_sf"/>
</dbReference>
<dbReference type="Proteomes" id="UP000315525">
    <property type="component" value="Unassembled WGS sequence"/>
</dbReference>
<dbReference type="Pfam" id="PF01138">
    <property type="entry name" value="RNase_PH"/>
    <property type="match status" value="1"/>
</dbReference>
<dbReference type="InterPro" id="IPR036345">
    <property type="entry name" value="ExoRNase_PH_dom2_sf"/>
</dbReference>
<dbReference type="InterPro" id="IPR050080">
    <property type="entry name" value="RNase_PH"/>
</dbReference>
<dbReference type="Pfam" id="PF03725">
    <property type="entry name" value="RNase_PH_C"/>
    <property type="match status" value="1"/>
</dbReference>
<feature type="domain" description="Exoribonuclease phosphorolytic" evidence="8">
    <location>
        <begin position="155"/>
        <end position="220"/>
    </location>
</feature>
<comment type="similarity">
    <text evidence="1 6">Belongs to the RNase PH family.</text>
</comment>
<dbReference type="PANTHER" id="PTHR11953:SF0">
    <property type="entry name" value="EXOSOME COMPLEX COMPONENT RRP41"/>
    <property type="match status" value="1"/>
</dbReference>
<keyword evidence="6 9" id="KW-0548">Nucleotidyltransferase</keyword>
<dbReference type="EMBL" id="SOJN01000075">
    <property type="protein sequence ID" value="TET45800.1"/>
    <property type="molecule type" value="Genomic_DNA"/>
</dbReference>
<reference evidence="9 10" key="1">
    <citation type="submission" date="2019-03" db="EMBL/GenBank/DDBJ databases">
        <title>Metabolic potential of uncultured bacteria and archaea associated with petroleum seepage in deep-sea sediments.</title>
        <authorList>
            <person name="Dong X."/>
            <person name="Hubert C."/>
        </authorList>
    </citation>
    <scope>NUCLEOTIDE SEQUENCE [LARGE SCALE GENOMIC DNA]</scope>
    <source>
        <strain evidence="9">E44_bin18</strain>
    </source>
</reference>